<dbReference type="GO" id="GO:0009331">
    <property type="term" value="C:glycerol-3-phosphate dehydrogenase (FAD) complex"/>
    <property type="evidence" value="ECO:0007669"/>
    <property type="project" value="UniProtKB-UniRule"/>
</dbReference>
<dbReference type="OrthoDB" id="9766796at2"/>
<feature type="domain" description="Alpha-glycerophosphate oxidase C-terminal" evidence="11">
    <location>
        <begin position="409"/>
        <end position="536"/>
    </location>
</feature>
<dbReference type="EC" id="1.1.5.3" evidence="9"/>
<dbReference type="PANTHER" id="PTHR11985:SF35">
    <property type="entry name" value="ANAEROBIC GLYCEROL-3-PHOSPHATE DEHYDROGENASE SUBUNIT A"/>
    <property type="match status" value="1"/>
</dbReference>
<gene>
    <name evidence="12" type="ORF">BG53_05915</name>
</gene>
<keyword evidence="13" id="KW-1185">Reference proteome</keyword>
<dbReference type="InterPro" id="IPR006076">
    <property type="entry name" value="FAD-dep_OxRdtase"/>
</dbReference>
<keyword evidence="4 9" id="KW-0285">Flavoprotein</keyword>
<evidence type="ECO:0000256" key="5">
    <source>
        <dbReference type="ARBA" id="ARBA00022798"/>
    </source>
</evidence>
<evidence type="ECO:0000256" key="2">
    <source>
        <dbReference type="ARBA" id="ARBA00004977"/>
    </source>
</evidence>
<keyword evidence="7 9" id="KW-0560">Oxidoreductase</keyword>
<evidence type="ECO:0000259" key="10">
    <source>
        <dbReference type="Pfam" id="PF01266"/>
    </source>
</evidence>
<organism evidence="12 13">
    <name type="scientific">Paenibacillus darwinianus</name>
    <dbReference type="NCBI Taxonomy" id="1380763"/>
    <lineage>
        <taxon>Bacteria</taxon>
        <taxon>Bacillati</taxon>
        <taxon>Bacillota</taxon>
        <taxon>Bacilli</taxon>
        <taxon>Bacillales</taxon>
        <taxon>Paenibacillaceae</taxon>
        <taxon>Paenibacillus</taxon>
    </lineage>
</organism>
<evidence type="ECO:0000313" key="13">
    <source>
        <dbReference type="Proteomes" id="UP000053750"/>
    </source>
</evidence>
<dbReference type="InterPro" id="IPR000447">
    <property type="entry name" value="G3P_DH_FAD-dep"/>
</dbReference>
<dbReference type="PRINTS" id="PR01001">
    <property type="entry name" value="FADG3PDH"/>
</dbReference>
<dbReference type="Gene3D" id="3.50.50.60">
    <property type="entry name" value="FAD/NAD(P)-binding domain"/>
    <property type="match status" value="1"/>
</dbReference>
<dbReference type="GO" id="GO:0004368">
    <property type="term" value="F:glycerol-3-phosphate dehydrogenase (quinone) activity"/>
    <property type="evidence" value="ECO:0007669"/>
    <property type="project" value="UniProtKB-EC"/>
</dbReference>
<evidence type="ECO:0000256" key="8">
    <source>
        <dbReference type="ARBA" id="ARBA00049055"/>
    </source>
</evidence>
<dbReference type="RefSeq" id="WP_036716341.1">
    <property type="nucleotide sequence ID" value="NZ_KK082273.1"/>
</dbReference>
<dbReference type="EMBL" id="JFHU01000185">
    <property type="protein sequence ID" value="EXX86582.1"/>
    <property type="molecule type" value="Genomic_DNA"/>
</dbReference>
<dbReference type="SUPFAM" id="SSF51905">
    <property type="entry name" value="FAD/NAD(P)-binding domain"/>
    <property type="match status" value="1"/>
</dbReference>
<evidence type="ECO:0000256" key="7">
    <source>
        <dbReference type="ARBA" id="ARBA00023002"/>
    </source>
</evidence>
<evidence type="ECO:0000256" key="3">
    <source>
        <dbReference type="ARBA" id="ARBA00007330"/>
    </source>
</evidence>
<dbReference type="GO" id="GO:0006071">
    <property type="term" value="P:glycerol metabolic process"/>
    <property type="evidence" value="ECO:0007669"/>
    <property type="project" value="UniProtKB-KW"/>
</dbReference>
<comment type="similarity">
    <text evidence="3 9">Belongs to the FAD-dependent glycerol-3-phosphate dehydrogenase family.</text>
</comment>
<dbReference type="SUPFAM" id="SSF54373">
    <property type="entry name" value="FAD-linked reductases, C-terminal domain"/>
    <property type="match status" value="1"/>
</dbReference>
<comment type="pathway">
    <text evidence="2">Polyol metabolism; glycerol degradation via glycerol kinase pathway; glycerone phosphate from sn-glycerol 3-phosphate (aerobic route): step 1/1.</text>
</comment>
<evidence type="ECO:0000256" key="1">
    <source>
        <dbReference type="ARBA" id="ARBA00001974"/>
    </source>
</evidence>
<protein>
    <recommendedName>
        <fullName evidence="9">Glycerol-3-phosphate dehydrogenase</fullName>
        <ecNumber evidence="9">1.1.5.3</ecNumber>
    </recommendedName>
</protein>
<dbReference type="InterPro" id="IPR031656">
    <property type="entry name" value="DAO_C"/>
</dbReference>
<dbReference type="Proteomes" id="UP000053750">
    <property type="component" value="Unassembled WGS sequence"/>
</dbReference>
<reference evidence="12 13" key="1">
    <citation type="submission" date="2014-02" db="EMBL/GenBank/DDBJ databases">
        <title>Genome sequence of Paenibacillus darwinianus reveals adaptive mechanisms for survival in Antarctic soils.</title>
        <authorList>
            <person name="Dsouza M."/>
            <person name="Taylor M.W."/>
            <person name="Turner S.J."/>
            <person name="Aislabie J."/>
        </authorList>
    </citation>
    <scope>NUCLEOTIDE SEQUENCE [LARGE SCALE GENOMIC DNA]</scope>
    <source>
        <strain evidence="12 13">CE1</strain>
    </source>
</reference>
<evidence type="ECO:0000256" key="6">
    <source>
        <dbReference type="ARBA" id="ARBA00022827"/>
    </source>
</evidence>
<evidence type="ECO:0000313" key="12">
    <source>
        <dbReference type="EMBL" id="EXX86582.1"/>
    </source>
</evidence>
<keyword evidence="6" id="KW-0274">FAD</keyword>
<dbReference type="Gene3D" id="1.10.8.870">
    <property type="entry name" value="Alpha-glycerophosphate oxidase, cap domain"/>
    <property type="match status" value="1"/>
</dbReference>
<dbReference type="AlphaFoldDB" id="A0A9W5S011"/>
<keyword evidence="5" id="KW-0319">Glycerol metabolism</keyword>
<comment type="cofactor">
    <cofactor evidence="1 9">
        <name>FAD</name>
        <dbReference type="ChEBI" id="CHEBI:57692"/>
    </cofactor>
</comment>
<dbReference type="PROSITE" id="PS00978">
    <property type="entry name" value="FAD_G3PDH_2"/>
    <property type="match status" value="1"/>
</dbReference>
<dbReference type="Pfam" id="PF16901">
    <property type="entry name" value="DAO_C"/>
    <property type="match status" value="1"/>
</dbReference>
<feature type="domain" description="FAD dependent oxidoreductase" evidence="10">
    <location>
        <begin position="23"/>
        <end position="382"/>
    </location>
</feature>
<dbReference type="PROSITE" id="PS00977">
    <property type="entry name" value="FAD_G3PDH_1"/>
    <property type="match status" value="1"/>
</dbReference>
<dbReference type="InterPro" id="IPR036188">
    <property type="entry name" value="FAD/NAD-bd_sf"/>
</dbReference>
<dbReference type="GO" id="GO:0046168">
    <property type="term" value="P:glycerol-3-phosphate catabolic process"/>
    <property type="evidence" value="ECO:0007669"/>
    <property type="project" value="TreeGrafter"/>
</dbReference>
<evidence type="ECO:0000256" key="4">
    <source>
        <dbReference type="ARBA" id="ARBA00022630"/>
    </source>
</evidence>
<name>A0A9W5S011_9BACL</name>
<dbReference type="Gene3D" id="3.30.9.10">
    <property type="entry name" value="D-Amino Acid Oxidase, subunit A, domain 2"/>
    <property type="match status" value="1"/>
</dbReference>
<evidence type="ECO:0000259" key="11">
    <source>
        <dbReference type="Pfam" id="PF16901"/>
    </source>
</evidence>
<proteinExistence type="inferred from homology"/>
<accession>A0A9W5S011</accession>
<comment type="catalytic activity">
    <reaction evidence="8 9">
        <text>a quinone + sn-glycerol 3-phosphate = dihydroxyacetone phosphate + a quinol</text>
        <dbReference type="Rhea" id="RHEA:18977"/>
        <dbReference type="ChEBI" id="CHEBI:24646"/>
        <dbReference type="ChEBI" id="CHEBI:57597"/>
        <dbReference type="ChEBI" id="CHEBI:57642"/>
        <dbReference type="ChEBI" id="CHEBI:132124"/>
        <dbReference type="EC" id="1.1.5.3"/>
    </reaction>
</comment>
<comment type="caution">
    <text evidence="12">The sequence shown here is derived from an EMBL/GenBank/DDBJ whole genome shotgun (WGS) entry which is preliminary data.</text>
</comment>
<evidence type="ECO:0000256" key="9">
    <source>
        <dbReference type="RuleBase" id="RU361217"/>
    </source>
</evidence>
<dbReference type="Pfam" id="PF01266">
    <property type="entry name" value="DAO"/>
    <property type="match status" value="1"/>
</dbReference>
<sequence>MERPFCVKKRDQFITVLCEEPLDLLVIGGGITGAGIALDAQARGLRTGLIEMQDFAAGTSSRSTKLVHGGLRYLKQLHLKLVAEIGRERAIVYRNAPHVTTPVWMLLPIIDGGTFGTFSTSLALKLYDYLAQVERSERRKMLNKAATLSKEPLLQSAKLKGAGYYVEYRTDDARLTLEIMKKAVEYGASALNYMKAEELLYEEKRLVGVEATDCLTGHRYRIYAKKVINATGPWADLLREQDGSKKEKYLHLTKGVHLVVSGERFPLHEAVYFDTPFGDKRMIFAIPREGKTYIGTTDTNYNKDKDKANPLMTSEDVTYILQAVNWMFPMLRITPNDVESSWVGLRPLIHEEGKDPSEISRKDEVFLSSSGLITIAGGKLTGYRKMAEKVVDMVIEQIRIEDGRSFPTSCTDTIPLSGGGIAVNVFERYVDEQARAGEQVGILYEKSKRLTQRYGTNIATIYEIARKGEAIARRYGMPIDVYASLVYGIEHEMVAAPVDYFIRRTSALFFDISWVSMWKQQVIAYMADDLNWTHEQIEGYSQELEEALRMAVIPELSH</sequence>
<dbReference type="InterPro" id="IPR038299">
    <property type="entry name" value="DAO_C_sf"/>
</dbReference>
<dbReference type="PANTHER" id="PTHR11985">
    <property type="entry name" value="GLYCEROL-3-PHOSPHATE DEHYDROGENASE"/>
    <property type="match status" value="1"/>
</dbReference>